<accession>A0A5Q2QFF6</accession>
<keyword evidence="3" id="KW-1185">Reference proteome</keyword>
<evidence type="ECO:0000313" key="3">
    <source>
        <dbReference type="Proteomes" id="UP000388235"/>
    </source>
</evidence>
<reference evidence="2 3" key="1">
    <citation type="submission" date="2019-11" db="EMBL/GenBank/DDBJ databases">
        <authorList>
            <person name="Khan S.A."/>
            <person name="Jeon C.O."/>
            <person name="Chun B.H."/>
        </authorList>
    </citation>
    <scope>NUCLEOTIDE SEQUENCE [LARGE SCALE GENOMIC DNA]</scope>
    <source>
        <strain evidence="2 3">IMCC 1097</strain>
    </source>
</reference>
<dbReference type="PANTHER" id="PTHR13887:SF51">
    <property type="entry name" value="DSBA FAMILY PROTEIN"/>
    <property type="match status" value="1"/>
</dbReference>
<dbReference type="InterPro" id="IPR001853">
    <property type="entry name" value="DSBA-like_thioredoxin_dom"/>
</dbReference>
<dbReference type="RefSeq" id="WP_153714270.1">
    <property type="nucleotide sequence ID" value="NZ_CP045871.1"/>
</dbReference>
<dbReference type="SUPFAM" id="SSF52833">
    <property type="entry name" value="Thioredoxin-like"/>
    <property type="match status" value="1"/>
</dbReference>
<name>A0A5Q2QFF6_9GAMM</name>
<dbReference type="GO" id="GO:0016491">
    <property type="term" value="F:oxidoreductase activity"/>
    <property type="evidence" value="ECO:0007669"/>
    <property type="project" value="InterPro"/>
</dbReference>
<dbReference type="OrthoDB" id="9813770at2"/>
<dbReference type="CDD" id="cd03025">
    <property type="entry name" value="DsbA_FrnE_like"/>
    <property type="match status" value="1"/>
</dbReference>
<proteinExistence type="predicted"/>
<dbReference type="InterPro" id="IPR036249">
    <property type="entry name" value="Thioredoxin-like_sf"/>
</dbReference>
<dbReference type="Pfam" id="PF01323">
    <property type="entry name" value="DSBA"/>
    <property type="match status" value="1"/>
</dbReference>
<dbReference type="KEGG" id="llp:GH975_09370"/>
<dbReference type="EMBL" id="CP045871">
    <property type="protein sequence ID" value="QGG80766.1"/>
    <property type="molecule type" value="Genomic_DNA"/>
</dbReference>
<dbReference type="AlphaFoldDB" id="A0A5Q2QFF6"/>
<dbReference type="PANTHER" id="PTHR13887">
    <property type="entry name" value="GLUTATHIONE S-TRANSFERASE KAPPA"/>
    <property type="match status" value="1"/>
</dbReference>
<organism evidence="2 3">
    <name type="scientific">Litorivicinus lipolyticus</name>
    <dbReference type="NCBI Taxonomy" id="418701"/>
    <lineage>
        <taxon>Bacteria</taxon>
        <taxon>Pseudomonadati</taxon>
        <taxon>Pseudomonadota</taxon>
        <taxon>Gammaproteobacteria</taxon>
        <taxon>Oceanospirillales</taxon>
        <taxon>Litorivicinaceae</taxon>
        <taxon>Litorivicinus</taxon>
    </lineage>
</organism>
<sequence>MQRLTYVYDPMCSWCFGFADTYNAICADLPAQVTSARLLGGLAPDSDTPMDSGMADMLAATWHRIEAQCAVTFDHGYWDQSPPPPRTTFVACRAVIAAQTLGASDLDMLRAIQRAYYQQRRNVWQPAVLTELAVELGLDGAAFAHALDSVATRAAHTDQQRQAAAMGVQGYPTLVWQDDRQSGRLPVEYGTPAVTLDVIRSLMAADNA</sequence>
<evidence type="ECO:0000313" key="2">
    <source>
        <dbReference type="EMBL" id="QGG80766.1"/>
    </source>
</evidence>
<protein>
    <submittedName>
        <fullName evidence="2">DsbA family protein</fullName>
    </submittedName>
</protein>
<evidence type="ECO:0000259" key="1">
    <source>
        <dbReference type="Pfam" id="PF01323"/>
    </source>
</evidence>
<feature type="domain" description="DSBA-like thioredoxin" evidence="1">
    <location>
        <begin position="6"/>
        <end position="183"/>
    </location>
</feature>
<gene>
    <name evidence="2" type="ORF">GH975_09370</name>
</gene>
<dbReference type="Gene3D" id="3.40.30.10">
    <property type="entry name" value="Glutaredoxin"/>
    <property type="match status" value="1"/>
</dbReference>
<dbReference type="Proteomes" id="UP000388235">
    <property type="component" value="Chromosome"/>
</dbReference>